<dbReference type="InterPro" id="IPR036179">
    <property type="entry name" value="Ig-like_dom_sf"/>
</dbReference>
<dbReference type="Pfam" id="PF07686">
    <property type="entry name" value="V-set"/>
    <property type="match status" value="1"/>
</dbReference>
<sequence>MDDVSWSPTNLWRGPQSPLPSGVAANPVLQDGRAGFYLFLLLELLRGNGGTEEVVIGEVEGNATLVCRNVSPRAVKVEWFHGDPGKIPILFSSDGSLPSDARFSLVRNSSFHISGLRLQDEGNYTCREVLNETDHRHRIQLLVASGPTKVNVNIGPATALPNGTLYAQRHGTLNFSCTSDSRPTSATKWDFSQSGSGQEPFTEVNSSLSYFTLYNLSPSLQGNYSCSATNLLSHRQQTVTRELLIYYPPPSLPRCWAQTSAEGSGGVQLLCSWTGGYPHPTLQWTNLGNLSRDSNVTGITDTNVATLNGSPLLSGKEFVCRGIHLLQQTSQACTVKLEAPSLVSDPMRSCFASAGNPPANISWLRNVSLTQTEIRSGGRFLVSQKGNVSTLVIQNCSHGADSGLYICKVENPLGLKEAYVYLTVIGKQITFKMAVRWYAKGRGRVKVAPVKGWVGNQEQRPGMMGAVVQKQLEKP</sequence>
<evidence type="ECO:0000259" key="6">
    <source>
        <dbReference type="PROSITE" id="PS50835"/>
    </source>
</evidence>
<evidence type="ECO:0000256" key="4">
    <source>
        <dbReference type="ARBA" id="ARBA00023180"/>
    </source>
</evidence>
<keyword evidence="8" id="KW-1185">Reference proteome</keyword>
<evidence type="ECO:0000256" key="1">
    <source>
        <dbReference type="ARBA" id="ARBA00004479"/>
    </source>
</evidence>
<dbReference type="InterPro" id="IPR013783">
    <property type="entry name" value="Ig-like_fold"/>
</dbReference>
<feature type="domain" description="Ig-like" evidence="6">
    <location>
        <begin position="27"/>
        <end position="127"/>
    </location>
</feature>
<dbReference type="Proteomes" id="UP000472272">
    <property type="component" value="Chromosome 16"/>
</dbReference>
<dbReference type="GeneTree" id="ENSGT00940000159876"/>
<dbReference type="PANTHER" id="PTHR11640:SF157">
    <property type="entry name" value="V-SET AND IMMUNOGLOBULIN DOMAIN-CONTAINING PROTEIN 10"/>
    <property type="match status" value="1"/>
</dbReference>
<protein>
    <submittedName>
        <fullName evidence="7">V-set and immunoglobulin domain containing 10</fullName>
    </submittedName>
</protein>
<dbReference type="AlphaFoldDB" id="A0A670KAS6"/>
<dbReference type="GO" id="GO:0005886">
    <property type="term" value="C:plasma membrane"/>
    <property type="evidence" value="ECO:0007669"/>
    <property type="project" value="TreeGrafter"/>
</dbReference>
<keyword evidence="4" id="KW-0325">Glycoprotein</keyword>
<dbReference type="InterPro" id="IPR007110">
    <property type="entry name" value="Ig-like_dom"/>
</dbReference>
<comment type="subcellular location">
    <subcellularLocation>
        <location evidence="1">Membrane</location>
        <topology evidence="1">Single-pass type I membrane protein</topology>
    </subcellularLocation>
</comment>
<evidence type="ECO:0000256" key="3">
    <source>
        <dbReference type="ARBA" id="ARBA00023157"/>
    </source>
</evidence>
<dbReference type="InterPro" id="IPR013106">
    <property type="entry name" value="Ig_V-set"/>
</dbReference>
<feature type="domain" description="Ig-like" evidence="6">
    <location>
        <begin position="349"/>
        <end position="423"/>
    </location>
</feature>
<dbReference type="InterPro" id="IPR013098">
    <property type="entry name" value="Ig_I-set"/>
</dbReference>
<name>A0A670KAS6_PODMU</name>
<dbReference type="InterPro" id="IPR003598">
    <property type="entry name" value="Ig_sub2"/>
</dbReference>
<reference evidence="7" key="3">
    <citation type="submission" date="2025-09" db="UniProtKB">
        <authorList>
            <consortium name="Ensembl"/>
        </authorList>
    </citation>
    <scope>IDENTIFICATION</scope>
</reference>
<reference evidence="7" key="2">
    <citation type="submission" date="2025-08" db="UniProtKB">
        <authorList>
            <consortium name="Ensembl"/>
        </authorList>
    </citation>
    <scope>IDENTIFICATION</scope>
</reference>
<gene>
    <name evidence="7" type="primary">VSIG10</name>
</gene>
<dbReference type="Gene3D" id="2.60.40.10">
    <property type="entry name" value="Immunoglobulins"/>
    <property type="match status" value="4"/>
</dbReference>
<dbReference type="Pfam" id="PF07679">
    <property type="entry name" value="I-set"/>
    <property type="match status" value="1"/>
</dbReference>
<proteinExistence type="predicted"/>
<keyword evidence="3" id="KW-1015">Disulfide bond</keyword>
<evidence type="ECO:0000313" key="8">
    <source>
        <dbReference type="Proteomes" id="UP000472272"/>
    </source>
</evidence>
<dbReference type="InterPro" id="IPR003599">
    <property type="entry name" value="Ig_sub"/>
</dbReference>
<organism evidence="7 8">
    <name type="scientific">Podarcis muralis</name>
    <name type="common">Wall lizard</name>
    <name type="synonym">Lacerta muralis</name>
    <dbReference type="NCBI Taxonomy" id="64176"/>
    <lineage>
        <taxon>Eukaryota</taxon>
        <taxon>Metazoa</taxon>
        <taxon>Chordata</taxon>
        <taxon>Craniata</taxon>
        <taxon>Vertebrata</taxon>
        <taxon>Euteleostomi</taxon>
        <taxon>Lepidosauria</taxon>
        <taxon>Squamata</taxon>
        <taxon>Bifurcata</taxon>
        <taxon>Unidentata</taxon>
        <taxon>Episquamata</taxon>
        <taxon>Laterata</taxon>
        <taxon>Lacertibaenia</taxon>
        <taxon>Lacertidae</taxon>
        <taxon>Podarcis</taxon>
    </lineage>
</organism>
<dbReference type="GO" id="GO:0005911">
    <property type="term" value="C:cell-cell junction"/>
    <property type="evidence" value="ECO:0007669"/>
    <property type="project" value="TreeGrafter"/>
</dbReference>
<dbReference type="Ensembl" id="ENSPMRT00000035954.1">
    <property type="protein sequence ID" value="ENSPMRP00000033896.1"/>
    <property type="gene ID" value="ENSPMRG00000021988.1"/>
</dbReference>
<accession>A0A670KAS6</accession>
<keyword evidence="5" id="KW-0393">Immunoglobulin domain</keyword>
<evidence type="ECO:0000256" key="2">
    <source>
        <dbReference type="ARBA" id="ARBA00023136"/>
    </source>
</evidence>
<reference evidence="7 8" key="1">
    <citation type="journal article" date="2019" name="Proc. Natl. Acad. Sci. U.S.A.">
        <title>Regulatory changes in pterin and carotenoid genes underlie balanced color polymorphisms in the wall lizard.</title>
        <authorList>
            <person name="Andrade P."/>
            <person name="Pinho C."/>
            <person name="Perez I de Lanuza G."/>
            <person name="Afonso S."/>
            <person name="Brejcha J."/>
            <person name="Rubin C.J."/>
            <person name="Wallerman O."/>
            <person name="Pereira P."/>
            <person name="Sabatino S.J."/>
            <person name="Bellati A."/>
            <person name="Pellitteri-Rosa D."/>
            <person name="Bosakova Z."/>
            <person name="Bunikis I."/>
            <person name="Carretero M.A."/>
            <person name="Feiner N."/>
            <person name="Marsik P."/>
            <person name="Pauperio F."/>
            <person name="Salvi D."/>
            <person name="Soler L."/>
            <person name="While G.M."/>
            <person name="Uller T."/>
            <person name="Font E."/>
            <person name="Andersson L."/>
            <person name="Carneiro M."/>
        </authorList>
    </citation>
    <scope>NUCLEOTIDE SEQUENCE</scope>
</reference>
<evidence type="ECO:0000256" key="5">
    <source>
        <dbReference type="ARBA" id="ARBA00023319"/>
    </source>
</evidence>
<feature type="domain" description="Ig-like" evidence="6">
    <location>
        <begin position="248"/>
        <end position="338"/>
    </location>
</feature>
<dbReference type="SMART" id="SM00409">
    <property type="entry name" value="IG"/>
    <property type="match status" value="3"/>
</dbReference>
<dbReference type="SUPFAM" id="SSF48726">
    <property type="entry name" value="Immunoglobulin"/>
    <property type="match status" value="3"/>
</dbReference>
<keyword evidence="2" id="KW-0472">Membrane</keyword>
<dbReference type="OMA" id="QCWAEMS"/>
<dbReference type="CDD" id="cd00096">
    <property type="entry name" value="Ig"/>
    <property type="match status" value="1"/>
</dbReference>
<dbReference type="GO" id="GO:0050839">
    <property type="term" value="F:cell adhesion molecule binding"/>
    <property type="evidence" value="ECO:0007669"/>
    <property type="project" value="TreeGrafter"/>
</dbReference>
<dbReference type="InterPro" id="IPR051275">
    <property type="entry name" value="Cell_adhesion_signaling"/>
</dbReference>
<feature type="domain" description="Ig-like" evidence="6">
    <location>
        <begin position="147"/>
        <end position="240"/>
    </location>
</feature>
<evidence type="ECO:0000313" key="7">
    <source>
        <dbReference type="Ensembl" id="ENSPMRP00000033896.1"/>
    </source>
</evidence>
<dbReference type="PANTHER" id="PTHR11640">
    <property type="entry name" value="NEPHRIN"/>
    <property type="match status" value="1"/>
</dbReference>
<dbReference type="PROSITE" id="PS50835">
    <property type="entry name" value="IG_LIKE"/>
    <property type="match status" value="4"/>
</dbReference>
<dbReference type="GO" id="GO:0098609">
    <property type="term" value="P:cell-cell adhesion"/>
    <property type="evidence" value="ECO:0007669"/>
    <property type="project" value="TreeGrafter"/>
</dbReference>
<dbReference type="GO" id="GO:0007416">
    <property type="term" value="P:synapse assembly"/>
    <property type="evidence" value="ECO:0007669"/>
    <property type="project" value="TreeGrafter"/>
</dbReference>
<dbReference type="SMART" id="SM00408">
    <property type="entry name" value="IGc2"/>
    <property type="match status" value="3"/>
</dbReference>